<dbReference type="Pfam" id="PF00092">
    <property type="entry name" value="VWA"/>
    <property type="match status" value="1"/>
</dbReference>
<dbReference type="InterPro" id="IPR002035">
    <property type="entry name" value="VWF_A"/>
</dbReference>
<dbReference type="PROSITE" id="PS50234">
    <property type="entry name" value="VWFA"/>
    <property type="match status" value="1"/>
</dbReference>
<dbReference type="AlphaFoldDB" id="A0A0L8FVX7"/>
<dbReference type="PANTHER" id="PTHR24020">
    <property type="entry name" value="COLLAGEN ALPHA"/>
    <property type="match status" value="1"/>
</dbReference>
<name>A0A0L8FVX7_OCTBM</name>
<dbReference type="Gene3D" id="3.40.50.410">
    <property type="entry name" value="von Willebrand factor, type A domain"/>
    <property type="match status" value="1"/>
</dbReference>
<feature type="compositionally biased region" description="Low complexity" evidence="1">
    <location>
        <begin position="259"/>
        <end position="270"/>
    </location>
</feature>
<feature type="region of interest" description="Disordered" evidence="1">
    <location>
        <begin position="259"/>
        <end position="279"/>
    </location>
</feature>
<proteinExistence type="predicted"/>
<dbReference type="PANTHER" id="PTHR24020:SF84">
    <property type="entry name" value="VWFA DOMAIN-CONTAINING PROTEIN"/>
    <property type="match status" value="1"/>
</dbReference>
<evidence type="ECO:0000256" key="2">
    <source>
        <dbReference type="SAM" id="SignalP"/>
    </source>
</evidence>
<dbReference type="SUPFAM" id="SSF53300">
    <property type="entry name" value="vWA-like"/>
    <property type="match status" value="2"/>
</dbReference>
<sequence>MNSINIWVIAVISLILVQVHGKHTEKECTGKAANIIFVMDTSSSIWIVDYKKQIRFFQKMIENFHIGQSNSHVRVGAITFSNRAHLEFPLDKFTNKEDLKVAIGAIPYRKGQTNTAAALQLLMKEVKPKLKVYTAPFIAIVITDGKSRDANATRHAAKLLHKVGVNVYAIGVGKRFDTKELNAIASDPANNVLLVANYSALEKIASYFGVKTCKDITTLPPTIPTTTPTTTTVTTPVTTTTAATTTAQATTITSTTIPTTSMSTRTTTTTEMPPQQDQSSTVSFGYDILTLGIYRTDIITQFIQTMLPYTPYGRYRTFSFVDCPHSYNQPFTTLINKTNAELGKLMKPTYPGLAGIVRHMGKGLNMHPNLYTKQLAVLFIDPSLTVLTAELMSEIENLKKLGTKVFLINVGDTIWPNVQTLHSMSSQPYNHYIYNIPTYNQLLFMAHHSPCSFQPLCNQKVI</sequence>
<evidence type="ECO:0000259" key="3">
    <source>
        <dbReference type="PROSITE" id="PS50234"/>
    </source>
</evidence>
<dbReference type="EMBL" id="KQ425920">
    <property type="protein sequence ID" value="KOF68827.1"/>
    <property type="molecule type" value="Genomic_DNA"/>
</dbReference>
<dbReference type="SMART" id="SM00327">
    <property type="entry name" value="VWA"/>
    <property type="match status" value="1"/>
</dbReference>
<dbReference type="PRINTS" id="PR00453">
    <property type="entry name" value="VWFADOMAIN"/>
</dbReference>
<dbReference type="InterPro" id="IPR050525">
    <property type="entry name" value="ECM_Assembly_Org"/>
</dbReference>
<feature type="chain" id="PRO_5005582727" description="VWFA domain-containing protein" evidence="2">
    <location>
        <begin position="22"/>
        <end position="462"/>
    </location>
</feature>
<dbReference type="OrthoDB" id="6119783at2759"/>
<dbReference type="KEGG" id="obi:106880811"/>
<organism evidence="4">
    <name type="scientific">Octopus bimaculoides</name>
    <name type="common">California two-spotted octopus</name>
    <dbReference type="NCBI Taxonomy" id="37653"/>
    <lineage>
        <taxon>Eukaryota</taxon>
        <taxon>Metazoa</taxon>
        <taxon>Spiralia</taxon>
        <taxon>Lophotrochozoa</taxon>
        <taxon>Mollusca</taxon>
        <taxon>Cephalopoda</taxon>
        <taxon>Coleoidea</taxon>
        <taxon>Octopodiformes</taxon>
        <taxon>Octopoda</taxon>
        <taxon>Incirrata</taxon>
        <taxon>Octopodidae</taxon>
        <taxon>Octopus</taxon>
    </lineage>
</organism>
<keyword evidence="2" id="KW-0732">Signal</keyword>
<dbReference type="InterPro" id="IPR036465">
    <property type="entry name" value="vWFA_dom_sf"/>
</dbReference>
<gene>
    <name evidence="4" type="ORF">OCBIM_22006430mg</name>
</gene>
<feature type="signal peptide" evidence="2">
    <location>
        <begin position="1"/>
        <end position="21"/>
    </location>
</feature>
<accession>A0A0L8FVX7</accession>
<reference evidence="4" key="1">
    <citation type="submission" date="2015-07" db="EMBL/GenBank/DDBJ databases">
        <title>MeaNS - Measles Nucleotide Surveillance Program.</title>
        <authorList>
            <person name="Tran T."/>
            <person name="Druce J."/>
        </authorList>
    </citation>
    <scope>NUCLEOTIDE SEQUENCE</scope>
    <source>
        <strain evidence="4">UCB-OBI-ISO-001</strain>
        <tissue evidence="4">Gonad</tissue>
    </source>
</reference>
<feature type="domain" description="VWFA" evidence="3">
    <location>
        <begin position="34"/>
        <end position="208"/>
    </location>
</feature>
<evidence type="ECO:0000256" key="1">
    <source>
        <dbReference type="SAM" id="MobiDB-lite"/>
    </source>
</evidence>
<evidence type="ECO:0000313" key="4">
    <source>
        <dbReference type="EMBL" id="KOF68827.1"/>
    </source>
</evidence>
<protein>
    <recommendedName>
        <fullName evidence="3">VWFA domain-containing protein</fullName>
    </recommendedName>
</protein>